<dbReference type="AlphaFoldDB" id="A0AAW8F1K9"/>
<feature type="domain" description="Tetrapyrrole methylase" evidence="6">
    <location>
        <begin position="11"/>
        <end position="217"/>
    </location>
</feature>
<dbReference type="InterPro" id="IPR035996">
    <property type="entry name" value="4pyrrol_Methylase_sf"/>
</dbReference>
<dbReference type="Pfam" id="PF00590">
    <property type="entry name" value="TP_methylase"/>
    <property type="match status" value="1"/>
</dbReference>
<keyword evidence="2 7" id="KW-0489">Methyltransferase</keyword>
<dbReference type="Gene3D" id="3.40.1010.10">
    <property type="entry name" value="Cobalt-precorrin-4 Transmethylase, Domain 1"/>
    <property type="match status" value="1"/>
</dbReference>
<sequence>MSRTRVGRVDLIGGGPGPADLMTIRAYRLLRDAEVIVADRLGPFDELRSEIPSDVLVIDVGKRPGHHPVPQEQINALLVEHARAGRRVVRLKGGDPFVFGRGGEEVLACQAAGIPVSVTPGISSAISVPQAAGIPVTHRGVSAGIHVMNGQGDITPSALASMADPAVTTVVLMGVAAIGRISASALNAGVSPSTPVAIVENGSTPLQRTIRTTVGTIVADAEEANVINPAVIVIGEVAREGLLLPADVLAVGTA</sequence>
<dbReference type="PANTHER" id="PTHR45790:SF3">
    <property type="entry name" value="S-ADENOSYL-L-METHIONINE-DEPENDENT UROPORPHYRINOGEN III METHYLTRANSFERASE, CHLOROPLASTIC"/>
    <property type="match status" value="1"/>
</dbReference>
<dbReference type="InterPro" id="IPR014777">
    <property type="entry name" value="4pyrrole_Mease_sub1"/>
</dbReference>
<dbReference type="InterPro" id="IPR050161">
    <property type="entry name" value="Siro_Cobalamin_biosynth"/>
</dbReference>
<dbReference type="GO" id="GO:0019354">
    <property type="term" value="P:siroheme biosynthetic process"/>
    <property type="evidence" value="ECO:0007669"/>
    <property type="project" value="InterPro"/>
</dbReference>
<dbReference type="GO" id="GO:0004851">
    <property type="term" value="F:uroporphyrin-III C-methyltransferase activity"/>
    <property type="evidence" value="ECO:0007669"/>
    <property type="project" value="UniProtKB-EC"/>
</dbReference>
<evidence type="ECO:0000256" key="3">
    <source>
        <dbReference type="ARBA" id="ARBA00022679"/>
    </source>
</evidence>
<evidence type="ECO:0000256" key="1">
    <source>
        <dbReference type="ARBA" id="ARBA00012162"/>
    </source>
</evidence>
<dbReference type="NCBIfam" id="TIGR01469">
    <property type="entry name" value="cobA_cysG_Cterm"/>
    <property type="match status" value="1"/>
</dbReference>
<dbReference type="InterPro" id="IPR014776">
    <property type="entry name" value="4pyrrole_Mease_sub2"/>
</dbReference>
<dbReference type="EMBL" id="JAUSXV010000001">
    <property type="protein sequence ID" value="MDQ0648361.1"/>
    <property type="molecule type" value="Genomic_DNA"/>
</dbReference>
<protein>
    <recommendedName>
        <fullName evidence="1">uroporphyrinogen-III C-methyltransferase</fullName>
        <ecNumber evidence="1">2.1.1.107</ecNumber>
    </recommendedName>
</protein>
<comment type="caution">
    <text evidence="7">The sequence shown here is derived from an EMBL/GenBank/DDBJ whole genome shotgun (WGS) entry which is preliminary data.</text>
</comment>
<dbReference type="GO" id="GO:0032259">
    <property type="term" value="P:methylation"/>
    <property type="evidence" value="ECO:0007669"/>
    <property type="project" value="UniProtKB-KW"/>
</dbReference>
<dbReference type="CDD" id="cd11642">
    <property type="entry name" value="SUMT"/>
    <property type="match status" value="1"/>
</dbReference>
<reference evidence="7 8" key="1">
    <citation type="submission" date="2023-07" db="EMBL/GenBank/DDBJ databases">
        <title>Comparative genomics of wheat-associated soil bacteria to identify genetic determinants of phenazine resistance.</title>
        <authorList>
            <person name="Mouncey N."/>
        </authorList>
    </citation>
    <scope>NUCLEOTIDE SEQUENCE [LARGE SCALE GENOMIC DNA]</scope>
    <source>
        <strain evidence="7 8">W4I9-1</strain>
    </source>
</reference>
<dbReference type="InterPro" id="IPR000878">
    <property type="entry name" value="4pyrrol_Mease"/>
</dbReference>
<evidence type="ECO:0000313" key="7">
    <source>
        <dbReference type="EMBL" id="MDQ0648361.1"/>
    </source>
</evidence>
<dbReference type="RefSeq" id="WP_307296995.1">
    <property type="nucleotide sequence ID" value="NZ_JAUSXV010000001.1"/>
</dbReference>
<dbReference type="FunFam" id="3.40.1010.10:FF:000001">
    <property type="entry name" value="Siroheme synthase"/>
    <property type="match status" value="1"/>
</dbReference>
<evidence type="ECO:0000313" key="8">
    <source>
        <dbReference type="Proteomes" id="UP001244427"/>
    </source>
</evidence>
<dbReference type="Gene3D" id="3.30.950.10">
    <property type="entry name" value="Methyltransferase, Cobalt-precorrin-4 Transmethylase, Domain 2"/>
    <property type="match status" value="1"/>
</dbReference>
<name>A0AAW8F1K9_9MICO</name>
<evidence type="ECO:0000259" key="6">
    <source>
        <dbReference type="Pfam" id="PF00590"/>
    </source>
</evidence>
<dbReference type="SUPFAM" id="SSF53790">
    <property type="entry name" value="Tetrapyrrole methylase"/>
    <property type="match status" value="1"/>
</dbReference>
<keyword evidence="4" id="KW-0949">S-adenosyl-L-methionine</keyword>
<dbReference type="EC" id="2.1.1.107" evidence="1"/>
<dbReference type="NCBIfam" id="NF004790">
    <property type="entry name" value="PRK06136.1"/>
    <property type="match status" value="1"/>
</dbReference>
<keyword evidence="8" id="KW-1185">Reference proteome</keyword>
<organism evidence="7 8">
    <name type="scientific">Microbacterium natoriense</name>
    <dbReference type="NCBI Taxonomy" id="284570"/>
    <lineage>
        <taxon>Bacteria</taxon>
        <taxon>Bacillati</taxon>
        <taxon>Actinomycetota</taxon>
        <taxon>Actinomycetes</taxon>
        <taxon>Micrococcales</taxon>
        <taxon>Microbacteriaceae</taxon>
        <taxon>Microbacterium</taxon>
    </lineage>
</organism>
<evidence type="ECO:0000256" key="4">
    <source>
        <dbReference type="ARBA" id="ARBA00022691"/>
    </source>
</evidence>
<dbReference type="Proteomes" id="UP001244427">
    <property type="component" value="Unassembled WGS sequence"/>
</dbReference>
<keyword evidence="5" id="KW-0627">Porphyrin biosynthesis</keyword>
<proteinExistence type="predicted"/>
<gene>
    <name evidence="7" type="ORF">QFZ53_002557</name>
</gene>
<dbReference type="PANTHER" id="PTHR45790">
    <property type="entry name" value="SIROHEME SYNTHASE-RELATED"/>
    <property type="match status" value="1"/>
</dbReference>
<evidence type="ECO:0000256" key="5">
    <source>
        <dbReference type="ARBA" id="ARBA00023244"/>
    </source>
</evidence>
<dbReference type="InterPro" id="IPR006366">
    <property type="entry name" value="CobA/CysG_C"/>
</dbReference>
<keyword evidence="3 7" id="KW-0808">Transferase</keyword>
<evidence type="ECO:0000256" key="2">
    <source>
        <dbReference type="ARBA" id="ARBA00022603"/>
    </source>
</evidence>
<accession>A0AAW8F1K9</accession>